<dbReference type="EMBL" id="MN740261">
    <property type="protein sequence ID" value="QHT96635.1"/>
    <property type="molecule type" value="Genomic_DNA"/>
</dbReference>
<protein>
    <submittedName>
        <fullName evidence="2">Uncharacterized protein</fullName>
    </submittedName>
</protein>
<accession>A0A6C0IW14</accession>
<dbReference type="AlphaFoldDB" id="A0A6C0IW14"/>
<sequence length="48" mass="5716">MKLFNVSQSNLLNITKNIIILLKLYVILCEINCLIIIRQIIFSKLYYK</sequence>
<keyword evidence="1" id="KW-0472">Membrane</keyword>
<feature type="transmembrane region" description="Helical" evidence="1">
    <location>
        <begin position="20"/>
        <end position="41"/>
    </location>
</feature>
<keyword evidence="1" id="KW-1133">Transmembrane helix</keyword>
<proteinExistence type="predicted"/>
<evidence type="ECO:0000256" key="1">
    <source>
        <dbReference type="SAM" id="Phobius"/>
    </source>
</evidence>
<organism evidence="2">
    <name type="scientific">viral metagenome</name>
    <dbReference type="NCBI Taxonomy" id="1070528"/>
    <lineage>
        <taxon>unclassified sequences</taxon>
        <taxon>metagenomes</taxon>
        <taxon>organismal metagenomes</taxon>
    </lineage>
</organism>
<keyword evidence="1" id="KW-0812">Transmembrane</keyword>
<reference evidence="2" key="1">
    <citation type="journal article" date="2020" name="Nature">
        <title>Giant virus diversity and host interactions through global metagenomics.</title>
        <authorList>
            <person name="Schulz F."/>
            <person name="Roux S."/>
            <person name="Paez-Espino D."/>
            <person name="Jungbluth S."/>
            <person name="Walsh D.A."/>
            <person name="Denef V.J."/>
            <person name="McMahon K.D."/>
            <person name="Konstantinidis K.T."/>
            <person name="Eloe-Fadrosh E.A."/>
            <person name="Kyrpides N.C."/>
            <person name="Woyke T."/>
        </authorList>
    </citation>
    <scope>NUCLEOTIDE SEQUENCE</scope>
    <source>
        <strain evidence="2">GVMAG-M-3300024302-11</strain>
    </source>
</reference>
<evidence type="ECO:0000313" key="2">
    <source>
        <dbReference type="EMBL" id="QHT96635.1"/>
    </source>
</evidence>
<name>A0A6C0IW14_9ZZZZ</name>